<evidence type="ECO:0000256" key="7">
    <source>
        <dbReference type="ARBA" id="ARBA00055590"/>
    </source>
</evidence>
<organism evidence="10 11">
    <name type="scientific">Calderihabitans maritimus</name>
    <dbReference type="NCBI Taxonomy" id="1246530"/>
    <lineage>
        <taxon>Bacteria</taxon>
        <taxon>Bacillati</taxon>
        <taxon>Bacillota</taxon>
        <taxon>Clostridia</taxon>
        <taxon>Neomoorellales</taxon>
        <taxon>Calderihabitantaceae</taxon>
        <taxon>Calderihabitans</taxon>
    </lineage>
</organism>
<feature type="compositionally biased region" description="Basic residues" evidence="9">
    <location>
        <begin position="60"/>
        <end position="71"/>
    </location>
</feature>
<dbReference type="NCBIfam" id="TIGR03953">
    <property type="entry name" value="rplD_bact"/>
    <property type="match status" value="1"/>
</dbReference>
<dbReference type="HAMAP" id="MF_01328_B">
    <property type="entry name" value="Ribosomal_uL4_B"/>
    <property type="match status" value="1"/>
</dbReference>
<reference evidence="11" key="1">
    <citation type="journal article" date="2017" name="Appl. Environ. Microbiol.">
        <title>Genomic analysis of Calderihabitans maritimus KKC1, a thermophilic hydrogenogenic carboxydotrophic bacterium isolated from marine sediment.</title>
        <authorList>
            <person name="Omae K."/>
            <person name="Yoneda Y."/>
            <person name="Fukuyama Y."/>
            <person name="Yoshida T."/>
            <person name="Sako Y."/>
        </authorList>
    </citation>
    <scope>NUCLEOTIDE SEQUENCE [LARGE SCALE GENOMIC DNA]</scope>
    <source>
        <strain evidence="11">KKC1</strain>
    </source>
</reference>
<feature type="region of interest" description="Disordered" evidence="9">
    <location>
        <begin position="48"/>
        <end position="76"/>
    </location>
</feature>
<dbReference type="InterPro" id="IPR023574">
    <property type="entry name" value="Ribosomal_uL4_dom_sf"/>
</dbReference>
<evidence type="ECO:0000256" key="6">
    <source>
        <dbReference type="ARBA" id="ARBA00053102"/>
    </source>
</evidence>
<dbReference type="GO" id="GO:0019843">
    <property type="term" value="F:rRNA binding"/>
    <property type="evidence" value="ECO:0007669"/>
    <property type="project" value="UniProtKB-UniRule"/>
</dbReference>
<evidence type="ECO:0000256" key="9">
    <source>
        <dbReference type="SAM" id="MobiDB-lite"/>
    </source>
</evidence>
<comment type="subunit">
    <text evidence="2 8">Part of the 50S ribosomal subunit.</text>
</comment>
<dbReference type="Pfam" id="PF00573">
    <property type="entry name" value="Ribosomal_L4"/>
    <property type="match status" value="1"/>
</dbReference>
<dbReference type="RefSeq" id="WP_088552522.1">
    <property type="nucleotide sequence ID" value="NZ_BDGJ01000001.1"/>
</dbReference>
<sequence>MPKVALYNMEGTQIGEVELRDDIFGVEVNEAVLFDTVQMILANRRRGTASTKTRAEVRGGGRKPWRQKGTGRARAGSIRSPLWRGGGIVFGPKPRNYGYSLPKKVRRLALKSALSAKVEDGNLIVLDALRFEQPKTKKMVEVLEALKIDQKALVVTADNNDNVEKSARNIPGVTPITVDRLNVYDILAHDKMVITQEAVAKVEEVLG</sequence>
<dbReference type="InterPro" id="IPR013005">
    <property type="entry name" value="Ribosomal_uL4-like"/>
</dbReference>
<evidence type="ECO:0000256" key="1">
    <source>
        <dbReference type="ARBA" id="ARBA00010528"/>
    </source>
</evidence>
<evidence type="ECO:0000256" key="2">
    <source>
        <dbReference type="ARBA" id="ARBA00011838"/>
    </source>
</evidence>
<dbReference type="InterPro" id="IPR002136">
    <property type="entry name" value="Ribosomal_uL4"/>
</dbReference>
<comment type="caution">
    <text evidence="10">The sequence shown here is derived from an EMBL/GenBank/DDBJ whole genome shotgun (WGS) entry which is preliminary data.</text>
</comment>
<dbReference type="AlphaFoldDB" id="A0A1Z5HN16"/>
<dbReference type="GO" id="GO:0006412">
    <property type="term" value="P:translation"/>
    <property type="evidence" value="ECO:0007669"/>
    <property type="project" value="UniProtKB-UniRule"/>
</dbReference>
<dbReference type="Proteomes" id="UP000197032">
    <property type="component" value="Unassembled WGS sequence"/>
</dbReference>
<evidence type="ECO:0000256" key="5">
    <source>
        <dbReference type="ARBA" id="ARBA00035244"/>
    </source>
</evidence>
<comment type="function">
    <text evidence="7 8">One of the primary rRNA binding proteins, this protein initially binds near the 5'-end of the 23S rRNA. It is important during the early stages of 50S assembly. It makes multiple contacts with different domains of the 23S rRNA in the assembled 50S subunit and ribosome.</text>
</comment>
<dbReference type="GO" id="GO:1990904">
    <property type="term" value="C:ribonucleoprotein complex"/>
    <property type="evidence" value="ECO:0007669"/>
    <property type="project" value="UniProtKB-KW"/>
</dbReference>
<dbReference type="FunFam" id="3.40.1370.10:FF:000003">
    <property type="entry name" value="50S ribosomal protein L4"/>
    <property type="match status" value="1"/>
</dbReference>
<dbReference type="OrthoDB" id="9803201at2"/>
<accession>A0A1Z5HN16</accession>
<keyword evidence="8" id="KW-0699">rRNA-binding</keyword>
<dbReference type="PANTHER" id="PTHR10746">
    <property type="entry name" value="50S RIBOSOMAL PROTEIN L4"/>
    <property type="match status" value="1"/>
</dbReference>
<dbReference type="GO" id="GO:0003735">
    <property type="term" value="F:structural constituent of ribosome"/>
    <property type="evidence" value="ECO:0007669"/>
    <property type="project" value="InterPro"/>
</dbReference>
<name>A0A1Z5HN16_9FIRM</name>
<protein>
    <recommendedName>
        <fullName evidence="5 8">Large ribosomal subunit protein uL4</fullName>
    </recommendedName>
</protein>
<gene>
    <name evidence="8" type="primary">rplD</name>
    <name evidence="10" type="ORF">KKC1_00710</name>
</gene>
<dbReference type="SUPFAM" id="SSF52166">
    <property type="entry name" value="Ribosomal protein L4"/>
    <property type="match status" value="1"/>
</dbReference>
<comment type="similarity">
    <text evidence="1 8">Belongs to the universal ribosomal protein uL4 family.</text>
</comment>
<proteinExistence type="inferred from homology"/>
<evidence type="ECO:0000256" key="8">
    <source>
        <dbReference type="HAMAP-Rule" id="MF_01328"/>
    </source>
</evidence>
<dbReference type="EMBL" id="BDGJ01000001">
    <property type="protein sequence ID" value="GAW90909.1"/>
    <property type="molecule type" value="Genomic_DNA"/>
</dbReference>
<dbReference type="GO" id="GO:0005840">
    <property type="term" value="C:ribosome"/>
    <property type="evidence" value="ECO:0007669"/>
    <property type="project" value="UniProtKB-KW"/>
</dbReference>
<evidence type="ECO:0000313" key="10">
    <source>
        <dbReference type="EMBL" id="GAW90909.1"/>
    </source>
</evidence>
<evidence type="ECO:0000256" key="4">
    <source>
        <dbReference type="ARBA" id="ARBA00023274"/>
    </source>
</evidence>
<evidence type="ECO:0000313" key="11">
    <source>
        <dbReference type="Proteomes" id="UP000197032"/>
    </source>
</evidence>
<keyword evidence="4 8" id="KW-0687">Ribonucleoprotein</keyword>
<dbReference type="Gene3D" id="3.40.1370.10">
    <property type="match status" value="1"/>
</dbReference>
<keyword evidence="11" id="KW-1185">Reference proteome</keyword>
<evidence type="ECO:0000256" key="3">
    <source>
        <dbReference type="ARBA" id="ARBA00022980"/>
    </source>
</evidence>
<keyword evidence="8" id="KW-0694">RNA-binding</keyword>
<dbReference type="PANTHER" id="PTHR10746:SF6">
    <property type="entry name" value="LARGE RIBOSOMAL SUBUNIT PROTEIN UL4M"/>
    <property type="match status" value="1"/>
</dbReference>
<comment type="function">
    <text evidence="6 8">Forms part of the polypeptide exit tunnel.</text>
</comment>
<keyword evidence="3 8" id="KW-0689">Ribosomal protein</keyword>